<keyword evidence="6" id="KW-1133">Transmembrane helix</keyword>
<organism evidence="13 14">
    <name type="scientific">Stephania yunnanensis</name>
    <dbReference type="NCBI Taxonomy" id="152371"/>
    <lineage>
        <taxon>Eukaryota</taxon>
        <taxon>Viridiplantae</taxon>
        <taxon>Streptophyta</taxon>
        <taxon>Embryophyta</taxon>
        <taxon>Tracheophyta</taxon>
        <taxon>Spermatophyta</taxon>
        <taxon>Magnoliopsida</taxon>
        <taxon>Ranunculales</taxon>
        <taxon>Menispermaceae</taxon>
        <taxon>Menispermoideae</taxon>
        <taxon>Cissampelideae</taxon>
        <taxon>Stephania</taxon>
    </lineage>
</organism>
<sequence>MSSVIGLIVVLVVVVVLFVLRALHLCWLSPLRAYNELKRNGFDGPPPSFPLGNLRDMAKKKTTSITIKTTSATNSMITHDIHSSVFPYFASWSKSYGKVFMYWLGTEPFVYIAEPEFLKQVGSGILGKGWGKPNVFKKDRKPMFGNGLVMVEGDDWVRHRRVITPAFSPANLKAMVDLMVDSTTKMLDQWSKLVESGDPEIEVENSLITTAAEIIARTSFGIDSDDGKEVFDKLREMQRMLFQSHRMVGVPYNKLMHLKQTMETRRLGKEIDSLLESIIDSRKASKSGGSRQDLLGLLMADGKSNVNKFTTTELVDECKTFFFGGQETTALALTWTLLLLALHPEWQRTLREEIKQVIGDDGHHLLDYNTISRLKKMGWVMNEALRLYSPAPNIQRQTREEIRVSGKTIPIGTNLWIDVVSMHHDPELWGSDVNEFKPERFKDDVNGECKHKMGFLPFGFGGRMCVGRNLSTMEYKIVLTLMLRRFSFEVSPNYSHSPTSLLSLRPVYELLSSLFYLLITSKLVFT</sequence>
<evidence type="ECO:0000256" key="10">
    <source>
        <dbReference type="ARBA" id="ARBA00023136"/>
    </source>
</evidence>
<evidence type="ECO:0000256" key="1">
    <source>
        <dbReference type="ARBA" id="ARBA00004370"/>
    </source>
</evidence>
<dbReference type="EMBL" id="JBBNAF010000005">
    <property type="protein sequence ID" value="KAK9143732.1"/>
    <property type="molecule type" value="Genomic_DNA"/>
</dbReference>
<dbReference type="Gene3D" id="1.10.630.10">
    <property type="entry name" value="Cytochrome P450"/>
    <property type="match status" value="1"/>
</dbReference>
<dbReference type="InterPro" id="IPR036396">
    <property type="entry name" value="Cyt_P450_sf"/>
</dbReference>
<protein>
    <recommendedName>
        <fullName evidence="15">Cytochrome P450</fullName>
    </recommendedName>
</protein>
<dbReference type="GO" id="GO:0004497">
    <property type="term" value="F:monooxygenase activity"/>
    <property type="evidence" value="ECO:0007669"/>
    <property type="project" value="UniProtKB-KW"/>
</dbReference>
<gene>
    <name evidence="13" type="ORF">Syun_013132</name>
</gene>
<keyword evidence="4" id="KW-0812">Transmembrane</keyword>
<keyword evidence="3 11" id="KW-0349">Heme</keyword>
<dbReference type="AlphaFoldDB" id="A0AAP0K312"/>
<evidence type="ECO:0000256" key="3">
    <source>
        <dbReference type="ARBA" id="ARBA00022617"/>
    </source>
</evidence>
<dbReference type="GO" id="GO:0020037">
    <property type="term" value="F:heme binding"/>
    <property type="evidence" value="ECO:0007669"/>
    <property type="project" value="InterPro"/>
</dbReference>
<comment type="caution">
    <text evidence="13">The sequence shown here is derived from an EMBL/GenBank/DDBJ whole genome shotgun (WGS) entry which is preliminary data.</text>
</comment>
<dbReference type="GO" id="GO:0005506">
    <property type="term" value="F:iron ion binding"/>
    <property type="evidence" value="ECO:0007669"/>
    <property type="project" value="InterPro"/>
</dbReference>
<dbReference type="GO" id="GO:0016020">
    <property type="term" value="C:membrane"/>
    <property type="evidence" value="ECO:0007669"/>
    <property type="project" value="UniProtKB-SubCell"/>
</dbReference>
<evidence type="ECO:0000256" key="8">
    <source>
        <dbReference type="ARBA" id="ARBA00023004"/>
    </source>
</evidence>
<dbReference type="PRINTS" id="PR00385">
    <property type="entry name" value="P450"/>
</dbReference>
<dbReference type="PANTHER" id="PTHR24282:SF15">
    <property type="entry name" value="CYTOCHROME P450, FAMILY 715, SUBFAMILY A, POLYPEPTIDE 1"/>
    <property type="match status" value="1"/>
</dbReference>
<dbReference type="InterPro" id="IPR001128">
    <property type="entry name" value="Cyt_P450"/>
</dbReference>
<comment type="cofactor">
    <cofactor evidence="11">
        <name>heme</name>
        <dbReference type="ChEBI" id="CHEBI:30413"/>
    </cofactor>
</comment>
<dbReference type="InterPro" id="IPR050665">
    <property type="entry name" value="Cytochrome_P450_Monooxygen"/>
</dbReference>
<feature type="binding site" description="axial binding residue" evidence="11">
    <location>
        <position position="465"/>
    </location>
    <ligand>
        <name>heme</name>
        <dbReference type="ChEBI" id="CHEBI:30413"/>
    </ligand>
    <ligandPart>
        <name>Fe</name>
        <dbReference type="ChEBI" id="CHEBI:18248"/>
    </ligandPart>
</feature>
<keyword evidence="8 11" id="KW-0408">Iron</keyword>
<evidence type="ECO:0000256" key="6">
    <source>
        <dbReference type="ARBA" id="ARBA00022989"/>
    </source>
</evidence>
<keyword evidence="5 11" id="KW-0479">Metal-binding</keyword>
<reference evidence="13 14" key="1">
    <citation type="submission" date="2024-01" db="EMBL/GenBank/DDBJ databases">
        <title>Genome assemblies of Stephania.</title>
        <authorList>
            <person name="Yang L."/>
        </authorList>
    </citation>
    <scope>NUCLEOTIDE SEQUENCE [LARGE SCALE GENOMIC DNA]</scope>
    <source>
        <strain evidence="13">YNDBR</strain>
        <tissue evidence="13">Leaf</tissue>
    </source>
</reference>
<evidence type="ECO:0000256" key="2">
    <source>
        <dbReference type="ARBA" id="ARBA00010617"/>
    </source>
</evidence>
<dbReference type="PROSITE" id="PS00086">
    <property type="entry name" value="CYTOCHROME_P450"/>
    <property type="match status" value="1"/>
</dbReference>
<evidence type="ECO:0000256" key="7">
    <source>
        <dbReference type="ARBA" id="ARBA00023002"/>
    </source>
</evidence>
<evidence type="ECO:0000256" key="12">
    <source>
        <dbReference type="RuleBase" id="RU000461"/>
    </source>
</evidence>
<dbReference type="Pfam" id="PF00067">
    <property type="entry name" value="p450"/>
    <property type="match status" value="1"/>
</dbReference>
<evidence type="ECO:0000256" key="4">
    <source>
        <dbReference type="ARBA" id="ARBA00022692"/>
    </source>
</evidence>
<dbReference type="InterPro" id="IPR002401">
    <property type="entry name" value="Cyt_P450_E_grp-I"/>
</dbReference>
<dbReference type="GO" id="GO:0016705">
    <property type="term" value="F:oxidoreductase activity, acting on paired donors, with incorporation or reduction of molecular oxygen"/>
    <property type="evidence" value="ECO:0007669"/>
    <property type="project" value="InterPro"/>
</dbReference>
<keyword evidence="7 12" id="KW-0560">Oxidoreductase</keyword>
<accession>A0AAP0K312</accession>
<evidence type="ECO:0000313" key="13">
    <source>
        <dbReference type="EMBL" id="KAK9143732.1"/>
    </source>
</evidence>
<dbReference type="PRINTS" id="PR00463">
    <property type="entry name" value="EP450I"/>
</dbReference>
<dbReference type="PANTHER" id="PTHR24282">
    <property type="entry name" value="CYTOCHROME P450 FAMILY MEMBER"/>
    <property type="match status" value="1"/>
</dbReference>
<keyword evidence="10" id="KW-0472">Membrane</keyword>
<proteinExistence type="inferred from homology"/>
<evidence type="ECO:0000256" key="11">
    <source>
        <dbReference type="PIRSR" id="PIRSR602401-1"/>
    </source>
</evidence>
<dbReference type="SUPFAM" id="SSF48264">
    <property type="entry name" value="Cytochrome P450"/>
    <property type="match status" value="1"/>
</dbReference>
<name>A0AAP0K312_9MAGN</name>
<keyword evidence="14" id="KW-1185">Reference proteome</keyword>
<evidence type="ECO:0008006" key="15">
    <source>
        <dbReference type="Google" id="ProtNLM"/>
    </source>
</evidence>
<evidence type="ECO:0000313" key="14">
    <source>
        <dbReference type="Proteomes" id="UP001420932"/>
    </source>
</evidence>
<dbReference type="GO" id="GO:0044550">
    <property type="term" value="P:secondary metabolite biosynthetic process"/>
    <property type="evidence" value="ECO:0007669"/>
    <property type="project" value="UniProtKB-ARBA"/>
</dbReference>
<evidence type="ECO:0000256" key="9">
    <source>
        <dbReference type="ARBA" id="ARBA00023033"/>
    </source>
</evidence>
<dbReference type="InterPro" id="IPR017972">
    <property type="entry name" value="Cyt_P450_CS"/>
</dbReference>
<dbReference type="Proteomes" id="UP001420932">
    <property type="component" value="Unassembled WGS sequence"/>
</dbReference>
<comment type="similarity">
    <text evidence="2 12">Belongs to the cytochrome P450 family.</text>
</comment>
<comment type="subcellular location">
    <subcellularLocation>
        <location evidence="1">Membrane</location>
    </subcellularLocation>
</comment>
<evidence type="ECO:0000256" key="5">
    <source>
        <dbReference type="ARBA" id="ARBA00022723"/>
    </source>
</evidence>
<keyword evidence="9 12" id="KW-0503">Monooxygenase</keyword>